<dbReference type="EMBL" id="CAFBLX010000044">
    <property type="protein sequence ID" value="CAB4884027.1"/>
    <property type="molecule type" value="Genomic_DNA"/>
</dbReference>
<evidence type="ECO:0000259" key="1">
    <source>
        <dbReference type="Pfam" id="PF12705"/>
    </source>
</evidence>
<organism evidence="2">
    <name type="scientific">freshwater metagenome</name>
    <dbReference type="NCBI Taxonomy" id="449393"/>
    <lineage>
        <taxon>unclassified sequences</taxon>
        <taxon>metagenomes</taxon>
        <taxon>ecological metagenomes</taxon>
    </lineage>
</organism>
<dbReference type="SUPFAM" id="SSF52980">
    <property type="entry name" value="Restriction endonuclease-like"/>
    <property type="match status" value="1"/>
</dbReference>
<dbReference type="AlphaFoldDB" id="A0A6J7EKV6"/>
<dbReference type="InterPro" id="IPR038726">
    <property type="entry name" value="PDDEXK_AddAB-type"/>
</dbReference>
<dbReference type="InterPro" id="IPR011604">
    <property type="entry name" value="PDDEXK-like_dom_sf"/>
</dbReference>
<protein>
    <submittedName>
        <fullName evidence="2">Unannotated protein</fullName>
    </submittedName>
</protein>
<accession>A0A6J7EKV6</accession>
<name>A0A6J7EKV6_9ZZZZ</name>
<reference evidence="2" key="1">
    <citation type="submission" date="2020-05" db="EMBL/GenBank/DDBJ databases">
        <authorList>
            <person name="Chiriac C."/>
            <person name="Salcher M."/>
            <person name="Ghai R."/>
            <person name="Kavagutti S V."/>
        </authorList>
    </citation>
    <scope>NUCLEOTIDE SEQUENCE</scope>
</reference>
<proteinExistence type="predicted"/>
<dbReference type="InterPro" id="IPR011335">
    <property type="entry name" value="Restrct_endonuc-II-like"/>
</dbReference>
<evidence type="ECO:0000313" key="2">
    <source>
        <dbReference type="EMBL" id="CAB4884027.1"/>
    </source>
</evidence>
<feature type="domain" description="PD-(D/E)XK endonuclease-like" evidence="1">
    <location>
        <begin position="19"/>
        <end position="264"/>
    </location>
</feature>
<dbReference type="Gene3D" id="3.90.320.10">
    <property type="match status" value="1"/>
</dbReference>
<gene>
    <name evidence="2" type="ORF">UFOPK3472_00946</name>
</gene>
<sequence>MPGIEINQLQDGRLEVIPSQSWIGTFFNCAEQARHEMAGTMPRKETDATAIGTAMHLGIESVLTGSTVDEGAEVAKQEFERLVELPEFQWVQVKTIGTGLATVERTFCAWANEILPHLPPTMAVEYGFDYPFFETDEFVVRLKGTMDFIGQGQDGPEIWDWKTAGRPWEKYETKWKIQPTIYSWALAQEYGEDRPYDFVYAIMMKSKQDVQVITTERDKRNWSWLQMQLSSMLPLVKADLPHWPMRDQHSLCSQKWCGVYDICRGAH</sequence>
<dbReference type="Pfam" id="PF12705">
    <property type="entry name" value="PDDEXK_1"/>
    <property type="match status" value="1"/>
</dbReference>